<evidence type="ECO:0000256" key="2">
    <source>
        <dbReference type="ARBA" id="ARBA00005594"/>
    </source>
</evidence>
<proteinExistence type="inferred from homology"/>
<evidence type="ECO:0000256" key="7">
    <source>
        <dbReference type="ARBA" id="ARBA00022917"/>
    </source>
</evidence>
<keyword evidence="6 10" id="KW-0067">ATP-binding</keyword>
<keyword evidence="7 10" id="KW-0648">Protein biosynthesis</keyword>
<keyword evidence="8 10" id="KW-0030">Aminoacyl-tRNA synthetase</keyword>
<name>A0A154P2P3_DUFNO</name>
<dbReference type="InterPro" id="IPR002305">
    <property type="entry name" value="aa-tRNA-synth_Ic"/>
</dbReference>
<dbReference type="EC" id="6.1.1.2" evidence="3"/>
<comment type="similarity">
    <text evidence="2 10">Belongs to the class-I aminoacyl-tRNA synthetase family.</text>
</comment>
<dbReference type="NCBIfam" id="TIGR00233">
    <property type="entry name" value="trpS"/>
    <property type="match status" value="1"/>
</dbReference>
<evidence type="ECO:0000256" key="1">
    <source>
        <dbReference type="ARBA" id="ARBA00004173"/>
    </source>
</evidence>
<evidence type="ECO:0000256" key="8">
    <source>
        <dbReference type="ARBA" id="ARBA00023146"/>
    </source>
</evidence>
<evidence type="ECO:0000256" key="10">
    <source>
        <dbReference type="RuleBase" id="RU363036"/>
    </source>
</evidence>
<dbReference type="GO" id="GO:0004830">
    <property type="term" value="F:tryptophan-tRNA ligase activity"/>
    <property type="evidence" value="ECO:0007669"/>
    <property type="project" value="UniProtKB-EC"/>
</dbReference>
<dbReference type="SUPFAM" id="SSF52374">
    <property type="entry name" value="Nucleotidylyl transferase"/>
    <property type="match status" value="1"/>
</dbReference>
<evidence type="ECO:0000313" key="11">
    <source>
        <dbReference type="EMBL" id="KZC06102.1"/>
    </source>
</evidence>
<comment type="subcellular location">
    <subcellularLocation>
        <location evidence="1">Mitochondrion</location>
    </subcellularLocation>
</comment>
<dbReference type="Gene3D" id="1.10.240.10">
    <property type="entry name" value="Tyrosyl-Transfer RNA Synthetase"/>
    <property type="match status" value="1"/>
</dbReference>
<accession>A0A154P2P3</accession>
<dbReference type="OrthoDB" id="15808at2759"/>
<dbReference type="PANTHER" id="PTHR43766:SF1">
    <property type="entry name" value="TRYPTOPHAN--TRNA LIGASE, MITOCHONDRIAL"/>
    <property type="match status" value="1"/>
</dbReference>
<keyword evidence="12" id="KW-1185">Reference proteome</keyword>
<evidence type="ECO:0000256" key="3">
    <source>
        <dbReference type="ARBA" id="ARBA00013161"/>
    </source>
</evidence>
<gene>
    <name evidence="11" type="ORF">WN55_07188</name>
</gene>
<dbReference type="PANTHER" id="PTHR43766">
    <property type="entry name" value="TRYPTOPHAN--TRNA LIGASE, MITOCHONDRIAL"/>
    <property type="match status" value="1"/>
</dbReference>
<sequence>MHSITLPNDHKELYNNTLRMTATLLACGIDPRKSILFQQSTVPMHAELCWVLGCITTLPRLAHLPQFKEKSETLKNVPLGLFIYPVLQAADILLYRATHVPVGQDQVQHIQLAQELAFSFNNKFGNVFLVPHKLVNDDASQRIKSLRDPSKKMSKSSKDPKSRINILDEPSILLGRIKKAITDFTSEITYEPDKRPGVANLITIHSMLTGKIPQEICLEMQGLDTGKYKLLLADLIIEKLSPIREEFSKLIKEPAYLREVLRDGKEKAAEIAEDSWRGVRDKVGFGNDAFQCAIDKKI</sequence>
<dbReference type="InterPro" id="IPR014729">
    <property type="entry name" value="Rossmann-like_a/b/a_fold"/>
</dbReference>
<protein>
    <recommendedName>
        <fullName evidence="3">tryptophan--tRNA ligase</fullName>
        <ecNumber evidence="3">6.1.1.2</ecNumber>
    </recommendedName>
    <alternativeName>
        <fullName evidence="9">Tryptophanyl-tRNA synthetase</fullName>
    </alternativeName>
</protein>
<dbReference type="STRING" id="178035.A0A154P2P3"/>
<dbReference type="FunFam" id="1.10.240.10:FF:000002">
    <property type="entry name" value="Tryptophan--tRNA ligase"/>
    <property type="match status" value="1"/>
</dbReference>
<reference evidence="11 12" key="1">
    <citation type="submission" date="2015-07" db="EMBL/GenBank/DDBJ databases">
        <title>The genome of Dufourea novaeangliae.</title>
        <authorList>
            <person name="Pan H."/>
            <person name="Kapheim K."/>
        </authorList>
    </citation>
    <scope>NUCLEOTIDE SEQUENCE [LARGE SCALE GENOMIC DNA]</scope>
    <source>
        <strain evidence="11">0120121106</strain>
        <tissue evidence="11">Whole body</tissue>
    </source>
</reference>
<dbReference type="Gene3D" id="3.40.50.620">
    <property type="entry name" value="HUPs"/>
    <property type="match status" value="1"/>
</dbReference>
<keyword evidence="4 10" id="KW-0436">Ligase</keyword>
<dbReference type="AlphaFoldDB" id="A0A154P2P3"/>
<dbReference type="GO" id="GO:0005524">
    <property type="term" value="F:ATP binding"/>
    <property type="evidence" value="ECO:0007669"/>
    <property type="project" value="UniProtKB-KW"/>
</dbReference>
<dbReference type="EMBL" id="KQ434804">
    <property type="protein sequence ID" value="KZC06102.1"/>
    <property type="molecule type" value="Genomic_DNA"/>
</dbReference>
<evidence type="ECO:0000256" key="4">
    <source>
        <dbReference type="ARBA" id="ARBA00022598"/>
    </source>
</evidence>
<evidence type="ECO:0000256" key="6">
    <source>
        <dbReference type="ARBA" id="ARBA00022840"/>
    </source>
</evidence>
<organism evidence="11 12">
    <name type="scientific">Dufourea novaeangliae</name>
    <name type="common">Sweat bee</name>
    <dbReference type="NCBI Taxonomy" id="178035"/>
    <lineage>
        <taxon>Eukaryota</taxon>
        <taxon>Metazoa</taxon>
        <taxon>Ecdysozoa</taxon>
        <taxon>Arthropoda</taxon>
        <taxon>Hexapoda</taxon>
        <taxon>Insecta</taxon>
        <taxon>Pterygota</taxon>
        <taxon>Neoptera</taxon>
        <taxon>Endopterygota</taxon>
        <taxon>Hymenoptera</taxon>
        <taxon>Apocrita</taxon>
        <taxon>Aculeata</taxon>
        <taxon>Apoidea</taxon>
        <taxon>Anthophila</taxon>
        <taxon>Halictidae</taxon>
        <taxon>Rophitinae</taxon>
        <taxon>Dufourea</taxon>
    </lineage>
</organism>
<dbReference type="PRINTS" id="PR01039">
    <property type="entry name" value="TRNASYNTHTRP"/>
</dbReference>
<dbReference type="GO" id="GO:0070183">
    <property type="term" value="P:mitochondrial tryptophanyl-tRNA aminoacylation"/>
    <property type="evidence" value="ECO:0007669"/>
    <property type="project" value="TreeGrafter"/>
</dbReference>
<dbReference type="Pfam" id="PF00579">
    <property type="entry name" value="tRNA-synt_1b"/>
    <property type="match status" value="1"/>
</dbReference>
<keyword evidence="5 10" id="KW-0547">Nucleotide-binding</keyword>
<dbReference type="InterPro" id="IPR050203">
    <property type="entry name" value="Trp-tRNA_synthetase"/>
</dbReference>
<dbReference type="GO" id="GO:0005759">
    <property type="term" value="C:mitochondrial matrix"/>
    <property type="evidence" value="ECO:0007669"/>
    <property type="project" value="TreeGrafter"/>
</dbReference>
<evidence type="ECO:0000256" key="9">
    <source>
        <dbReference type="ARBA" id="ARBA00030268"/>
    </source>
</evidence>
<dbReference type="Proteomes" id="UP000076502">
    <property type="component" value="Unassembled WGS sequence"/>
</dbReference>
<evidence type="ECO:0000256" key="5">
    <source>
        <dbReference type="ARBA" id="ARBA00022741"/>
    </source>
</evidence>
<evidence type="ECO:0000313" key="12">
    <source>
        <dbReference type="Proteomes" id="UP000076502"/>
    </source>
</evidence>
<dbReference type="InterPro" id="IPR002306">
    <property type="entry name" value="Trp-tRNA-ligase"/>
</dbReference>